<comment type="catalytic activity">
    <reaction evidence="8">
        <text>tRNA(Arg) + L-arginine + ATP = L-arginyl-tRNA(Arg) + AMP + diphosphate</text>
        <dbReference type="Rhea" id="RHEA:20301"/>
        <dbReference type="Rhea" id="RHEA-COMP:9658"/>
        <dbReference type="Rhea" id="RHEA-COMP:9673"/>
        <dbReference type="ChEBI" id="CHEBI:30616"/>
        <dbReference type="ChEBI" id="CHEBI:32682"/>
        <dbReference type="ChEBI" id="CHEBI:33019"/>
        <dbReference type="ChEBI" id="CHEBI:78442"/>
        <dbReference type="ChEBI" id="CHEBI:78513"/>
        <dbReference type="ChEBI" id="CHEBI:456215"/>
        <dbReference type="EC" id="6.1.1.19"/>
    </reaction>
</comment>
<feature type="domain" description="DALR anticodon binding" evidence="11">
    <location>
        <begin position="760"/>
        <end position="878"/>
    </location>
</feature>
<dbReference type="SMART" id="SM00836">
    <property type="entry name" value="DALR_1"/>
    <property type="match status" value="1"/>
</dbReference>
<reference evidence="12" key="1">
    <citation type="submission" date="2021-06" db="EMBL/GenBank/DDBJ databases">
        <authorList>
            <person name="Kallberg Y."/>
            <person name="Tangrot J."/>
            <person name="Rosling A."/>
        </authorList>
    </citation>
    <scope>NUCLEOTIDE SEQUENCE</scope>
    <source>
        <strain evidence="12">MT106</strain>
    </source>
</reference>
<proteinExistence type="inferred from homology"/>
<dbReference type="SUPFAM" id="SSF52374">
    <property type="entry name" value="Nucleotidylyl transferase"/>
    <property type="match status" value="1"/>
</dbReference>
<evidence type="ECO:0000256" key="4">
    <source>
        <dbReference type="ARBA" id="ARBA00022741"/>
    </source>
</evidence>
<evidence type="ECO:0000313" key="13">
    <source>
        <dbReference type="Proteomes" id="UP000789831"/>
    </source>
</evidence>
<evidence type="ECO:0000256" key="5">
    <source>
        <dbReference type="ARBA" id="ARBA00022840"/>
    </source>
</evidence>
<sequence>MVREEKLQNKEQLIQDLQTKITETQQELTQTKKQEADKTKKIERLETKLKLLEETKTKLEKELAETKQLHHNQLAEIVKTIFPSSVNLTDISFTDLKNQAEKVVKEKVNYEKETKELKTTLTQEQAKTQLLTQKTQELQTELTQQKATNQQTSTNLQNQLKVKEKELQEIRDKTTLSTAALRSEITSLQEQLQQSQEKNKQLSTYQEQIKKLTVALAKSQERLNLAQNQKEQLARNLKEITKTNQGLQTKVINLEVQIKSKEELIQEITKKNQALANALSKQEISLENRQKIIAELTNQLDYNKELVNTAQLEKERLTNSFQQLEEKLSQFQQKRSEQEKEINQLKQKPLTKYYQEVRKRENITTEPELTPSGQFSLNQEKIILALLALQTGKVISQVMMLKPRKQTKKKPPEVAQEIIKITNCSNLDYNITEQGYINFRFPATYYQQFLTKTLAKEGQNLRSKRKSIRINIEYVSANPTGYLHLAHFRHAVIGNALANVYQFCGYKITREYYINDRGGQITSLINSVYFYYHQLQNISLANSAKIEYAGQASQEVAQKLIEKWGNKYICQELNEEEINFDIWFSETSLYEKGKHEKLLTELKAKNLIYSQAGATFFRTSLGGDDKDRVIIKQDSDYTYFFSDILYHLDKLKRADKLINIWGADHHGFIARLKSACQLLSYKPEDIQIILVQIVNLLTKEGRTARFSKRAGNTIELAAALKYVDMDQLKFFLCEKEPSQPISINIKVLKENQEKTCLYYIQYAHARCHQIFHKAQEKNTAHISSNINLLSGAKGRKILNLLIRFSLVLENIIEENKPHPLIHYLYDLAHAWQVYYQNNTILEPANPELTAQKLLLVKNIQIILKLGLGLMGIAAPNRM</sequence>
<evidence type="ECO:0000256" key="7">
    <source>
        <dbReference type="ARBA" id="ARBA00023146"/>
    </source>
</evidence>
<comment type="similarity">
    <text evidence="1 9">Belongs to the class-I aminoacyl-tRNA synthetase family.</text>
</comment>
<dbReference type="GO" id="GO:0005524">
    <property type="term" value="F:ATP binding"/>
    <property type="evidence" value="ECO:0007669"/>
    <property type="project" value="UniProtKB-KW"/>
</dbReference>
<dbReference type="GO" id="GO:0004814">
    <property type="term" value="F:arginine-tRNA ligase activity"/>
    <property type="evidence" value="ECO:0007669"/>
    <property type="project" value="UniProtKB-EC"/>
</dbReference>
<dbReference type="InterPro" id="IPR009080">
    <property type="entry name" value="tRNAsynth_Ia_anticodon-bd"/>
</dbReference>
<dbReference type="InterPro" id="IPR001278">
    <property type="entry name" value="Arg-tRNA-ligase"/>
</dbReference>
<evidence type="ECO:0000256" key="2">
    <source>
        <dbReference type="ARBA" id="ARBA00012837"/>
    </source>
</evidence>
<dbReference type="SUPFAM" id="SSF47323">
    <property type="entry name" value="Anticodon-binding domain of a subclass of class I aminoacyl-tRNA synthetases"/>
    <property type="match status" value="1"/>
</dbReference>
<evidence type="ECO:0000256" key="8">
    <source>
        <dbReference type="ARBA" id="ARBA00049339"/>
    </source>
</evidence>
<keyword evidence="3 9" id="KW-0436">Ligase</keyword>
<dbReference type="InterPro" id="IPR008909">
    <property type="entry name" value="DALR_anticod-bd"/>
</dbReference>
<keyword evidence="7 9" id="KW-0030">Aminoacyl-tRNA synthetase</keyword>
<evidence type="ECO:0000313" key="12">
    <source>
        <dbReference type="EMBL" id="CAG8507114.1"/>
    </source>
</evidence>
<feature type="coiled-coil region" evidence="10">
    <location>
        <begin position="7"/>
        <end position="127"/>
    </location>
</feature>
<dbReference type="Gene3D" id="1.10.730.10">
    <property type="entry name" value="Isoleucyl-tRNA Synthetase, Domain 1"/>
    <property type="match status" value="1"/>
</dbReference>
<dbReference type="EMBL" id="CAJVPL010000534">
    <property type="protein sequence ID" value="CAG8507114.1"/>
    <property type="molecule type" value="Genomic_DNA"/>
</dbReference>
<dbReference type="InterPro" id="IPR035684">
    <property type="entry name" value="ArgRS_core"/>
</dbReference>
<keyword evidence="13" id="KW-1185">Reference proteome</keyword>
<dbReference type="PRINTS" id="PR01038">
    <property type="entry name" value="TRNASYNTHARG"/>
</dbReference>
<keyword evidence="5 9" id="KW-0067">ATP-binding</keyword>
<dbReference type="CDD" id="cd00671">
    <property type="entry name" value="ArgRS_core"/>
    <property type="match status" value="1"/>
</dbReference>
<evidence type="ECO:0000256" key="10">
    <source>
        <dbReference type="SAM" id="Coils"/>
    </source>
</evidence>
<evidence type="ECO:0000256" key="3">
    <source>
        <dbReference type="ARBA" id="ARBA00022598"/>
    </source>
</evidence>
<dbReference type="PANTHER" id="PTHR11956">
    <property type="entry name" value="ARGINYL-TRNA SYNTHETASE"/>
    <property type="match status" value="1"/>
</dbReference>
<dbReference type="AlphaFoldDB" id="A0A9N8ZUG1"/>
<dbReference type="InterPro" id="IPR014729">
    <property type="entry name" value="Rossmann-like_a/b/a_fold"/>
</dbReference>
<keyword evidence="6 9" id="KW-0648">Protein biosynthesis</keyword>
<gene>
    <name evidence="12" type="ORF">AGERDE_LOCUS4548</name>
</gene>
<name>A0A9N8ZUG1_9GLOM</name>
<dbReference type="PANTHER" id="PTHR11956:SF5">
    <property type="entry name" value="ARGININE--TRNA LIGASE, CYTOPLASMIC"/>
    <property type="match status" value="1"/>
</dbReference>
<accession>A0A9N8ZUG1</accession>
<comment type="caution">
    <text evidence="12">The sequence shown here is derived from an EMBL/GenBank/DDBJ whole genome shotgun (WGS) entry which is preliminary data.</text>
</comment>
<feature type="coiled-coil region" evidence="10">
    <location>
        <begin position="307"/>
        <end position="348"/>
    </location>
</feature>
<evidence type="ECO:0000259" key="11">
    <source>
        <dbReference type="SMART" id="SM00836"/>
    </source>
</evidence>
<feature type="coiled-coil region" evidence="10">
    <location>
        <begin position="153"/>
        <end position="281"/>
    </location>
</feature>
<keyword evidence="4 9" id="KW-0547">Nucleotide-binding</keyword>
<evidence type="ECO:0000256" key="9">
    <source>
        <dbReference type="RuleBase" id="RU363038"/>
    </source>
</evidence>
<dbReference type="Gene3D" id="3.40.50.620">
    <property type="entry name" value="HUPs"/>
    <property type="match status" value="1"/>
</dbReference>
<keyword evidence="10" id="KW-0175">Coiled coil</keyword>
<dbReference type="Pfam" id="PF05746">
    <property type="entry name" value="DALR_1"/>
    <property type="match status" value="1"/>
</dbReference>
<dbReference type="Pfam" id="PF00750">
    <property type="entry name" value="tRNA-synt_1d"/>
    <property type="match status" value="1"/>
</dbReference>
<dbReference type="GO" id="GO:0006420">
    <property type="term" value="P:arginyl-tRNA aminoacylation"/>
    <property type="evidence" value="ECO:0007669"/>
    <property type="project" value="InterPro"/>
</dbReference>
<dbReference type="EC" id="6.1.1.19" evidence="2"/>
<evidence type="ECO:0000256" key="6">
    <source>
        <dbReference type="ARBA" id="ARBA00022917"/>
    </source>
</evidence>
<dbReference type="Proteomes" id="UP000789831">
    <property type="component" value="Unassembled WGS sequence"/>
</dbReference>
<organism evidence="12 13">
    <name type="scientific">Ambispora gerdemannii</name>
    <dbReference type="NCBI Taxonomy" id="144530"/>
    <lineage>
        <taxon>Eukaryota</taxon>
        <taxon>Fungi</taxon>
        <taxon>Fungi incertae sedis</taxon>
        <taxon>Mucoromycota</taxon>
        <taxon>Glomeromycotina</taxon>
        <taxon>Glomeromycetes</taxon>
        <taxon>Archaeosporales</taxon>
        <taxon>Ambisporaceae</taxon>
        <taxon>Ambispora</taxon>
    </lineage>
</organism>
<protein>
    <recommendedName>
        <fullName evidence="2">arginine--tRNA ligase</fullName>
        <ecNumber evidence="2">6.1.1.19</ecNumber>
    </recommendedName>
</protein>
<evidence type="ECO:0000256" key="1">
    <source>
        <dbReference type="ARBA" id="ARBA00005594"/>
    </source>
</evidence>
<dbReference type="OrthoDB" id="6776644at2759"/>